<evidence type="ECO:0000313" key="2">
    <source>
        <dbReference type="EMBL" id="AWL10408.1"/>
    </source>
</evidence>
<proteinExistence type="predicted"/>
<dbReference type="RefSeq" id="WP_109324655.1">
    <property type="nucleotide sequence ID" value="NZ_CP029346.1"/>
</dbReference>
<dbReference type="AlphaFoldDB" id="A0A2S2DYD1"/>
<keyword evidence="1" id="KW-0732">Signal</keyword>
<dbReference type="KEGG" id="psez:HME7025_02568"/>
<gene>
    <name evidence="2" type="ORF">HME7025_02568</name>
</gene>
<evidence type="ECO:0000256" key="1">
    <source>
        <dbReference type="SAM" id="SignalP"/>
    </source>
</evidence>
<organism evidence="2 3">
    <name type="scientific">Aquirufa nivalisilvae</name>
    <dbReference type="NCBI Taxonomy" id="2516557"/>
    <lineage>
        <taxon>Bacteria</taxon>
        <taxon>Pseudomonadati</taxon>
        <taxon>Bacteroidota</taxon>
        <taxon>Cytophagia</taxon>
        <taxon>Cytophagales</taxon>
        <taxon>Flectobacillaceae</taxon>
        <taxon>Aquirufa</taxon>
    </lineage>
</organism>
<sequence>MKHLFYLTLLVLSRPIWAQESFPKLAGHMGIAHSIITVSDGSTTGNFGNSYSVGFPIALNIWKTEKVGFSFEVIPAIRSENGSHKVNNVTFHPGILYRLGKGYTFAGRAAFETSGRYGLTPVFNKVLKRNKFSNYYLAIPIPVRFGNDRPISVNLTVQLGIAF</sequence>
<reference evidence="3" key="1">
    <citation type="submission" date="2018-05" db="EMBL/GenBank/DDBJ databases">
        <title>Pseudarcicella sp. HME7025 Genome sequencing and assembly.</title>
        <authorList>
            <person name="Kim H."/>
            <person name="Kang H."/>
            <person name="Joh K."/>
        </authorList>
    </citation>
    <scope>NUCLEOTIDE SEQUENCE [LARGE SCALE GENOMIC DNA]</scope>
    <source>
        <strain evidence="3">HME7025</strain>
    </source>
</reference>
<accession>A0A2S2DYD1</accession>
<dbReference type="Proteomes" id="UP000245468">
    <property type="component" value="Chromosome"/>
</dbReference>
<dbReference type="EMBL" id="CP029346">
    <property type="protein sequence ID" value="AWL10408.1"/>
    <property type="molecule type" value="Genomic_DNA"/>
</dbReference>
<evidence type="ECO:0000313" key="3">
    <source>
        <dbReference type="Proteomes" id="UP000245468"/>
    </source>
</evidence>
<feature type="chain" id="PRO_5015658978" description="Outer membrane protein beta-barrel domain-containing protein" evidence="1">
    <location>
        <begin position="19"/>
        <end position="163"/>
    </location>
</feature>
<protein>
    <recommendedName>
        <fullName evidence="4">Outer membrane protein beta-barrel domain-containing protein</fullName>
    </recommendedName>
</protein>
<evidence type="ECO:0008006" key="4">
    <source>
        <dbReference type="Google" id="ProtNLM"/>
    </source>
</evidence>
<name>A0A2S2DYD1_9BACT</name>
<keyword evidence="3" id="KW-1185">Reference proteome</keyword>
<dbReference type="OrthoDB" id="662468at2"/>
<feature type="signal peptide" evidence="1">
    <location>
        <begin position="1"/>
        <end position="18"/>
    </location>
</feature>